<evidence type="ECO:0000256" key="1">
    <source>
        <dbReference type="SAM" id="MobiDB-lite"/>
    </source>
</evidence>
<comment type="caution">
    <text evidence="4">The sequence shown here is derived from an EMBL/GenBank/DDBJ whole genome shotgun (WGS) entry which is preliminary data.</text>
</comment>
<feature type="transmembrane region" description="Helical" evidence="2">
    <location>
        <begin position="167"/>
        <end position="185"/>
    </location>
</feature>
<keyword evidence="2" id="KW-1133">Transmembrane helix</keyword>
<dbReference type="AlphaFoldDB" id="A0A845BAS5"/>
<accession>A0A845BAS5</accession>
<feature type="domain" description="DUF112" evidence="3">
    <location>
        <begin position="26"/>
        <end position="441"/>
    </location>
</feature>
<feature type="compositionally biased region" description="Basic and acidic residues" evidence="1">
    <location>
        <begin position="290"/>
        <end position="300"/>
    </location>
</feature>
<dbReference type="Pfam" id="PF01970">
    <property type="entry name" value="TctA"/>
    <property type="match status" value="1"/>
</dbReference>
<protein>
    <recommendedName>
        <fullName evidence="3">DUF112 domain-containing protein</fullName>
    </recommendedName>
</protein>
<feature type="transmembrane region" description="Helical" evidence="2">
    <location>
        <begin position="398"/>
        <end position="428"/>
    </location>
</feature>
<feature type="transmembrane region" description="Helical" evidence="2">
    <location>
        <begin position="110"/>
        <end position="133"/>
    </location>
</feature>
<keyword evidence="2" id="KW-0812">Transmembrane</keyword>
<evidence type="ECO:0000256" key="2">
    <source>
        <dbReference type="SAM" id="Phobius"/>
    </source>
</evidence>
<feature type="transmembrane region" description="Helical" evidence="2">
    <location>
        <begin position="321"/>
        <end position="345"/>
    </location>
</feature>
<gene>
    <name evidence="4" type="ORF">E0493_13045</name>
</gene>
<feature type="transmembrane region" description="Helical" evidence="2">
    <location>
        <begin position="62"/>
        <end position="82"/>
    </location>
</feature>
<keyword evidence="5" id="KW-1185">Reference proteome</keyword>
<feature type="transmembrane region" description="Helical" evidence="2">
    <location>
        <begin position="466"/>
        <end position="489"/>
    </location>
</feature>
<evidence type="ECO:0000259" key="3">
    <source>
        <dbReference type="Pfam" id="PF01970"/>
    </source>
</evidence>
<dbReference type="PANTHER" id="PTHR35342:SF5">
    <property type="entry name" value="TRICARBOXYLIC TRANSPORT PROTEIN"/>
    <property type="match status" value="1"/>
</dbReference>
<dbReference type="EMBL" id="SNVJ01000010">
    <property type="protein sequence ID" value="MXP64271.1"/>
    <property type="molecule type" value="Genomic_DNA"/>
</dbReference>
<name>A0A845BAS5_9PROT</name>
<dbReference type="Proteomes" id="UP000460715">
    <property type="component" value="Unassembled WGS sequence"/>
</dbReference>
<feature type="transmembrane region" description="Helical" evidence="2">
    <location>
        <begin position="434"/>
        <end position="454"/>
    </location>
</feature>
<feature type="transmembrane region" description="Helical" evidence="2">
    <location>
        <begin position="26"/>
        <end position="50"/>
    </location>
</feature>
<dbReference type="OrthoDB" id="9791872at2"/>
<organism evidence="4 5">
    <name type="scientific">Teichococcus coralli</name>
    <dbReference type="NCBI Taxonomy" id="2545983"/>
    <lineage>
        <taxon>Bacteria</taxon>
        <taxon>Pseudomonadati</taxon>
        <taxon>Pseudomonadota</taxon>
        <taxon>Alphaproteobacteria</taxon>
        <taxon>Acetobacterales</taxon>
        <taxon>Roseomonadaceae</taxon>
        <taxon>Roseomonas</taxon>
    </lineage>
</organism>
<evidence type="ECO:0000313" key="5">
    <source>
        <dbReference type="Proteomes" id="UP000460715"/>
    </source>
</evidence>
<keyword evidence="2" id="KW-0472">Membrane</keyword>
<dbReference type="PANTHER" id="PTHR35342">
    <property type="entry name" value="TRICARBOXYLIC TRANSPORT PROTEIN"/>
    <property type="match status" value="1"/>
</dbReference>
<dbReference type="RefSeq" id="WP_160937397.1">
    <property type="nucleotide sequence ID" value="NZ_SNVJ01000010.1"/>
</dbReference>
<feature type="transmembrane region" description="Helical" evidence="2">
    <location>
        <begin position="260"/>
        <end position="280"/>
    </location>
</feature>
<feature type="compositionally biased region" description="Low complexity" evidence="1">
    <location>
        <begin position="303"/>
        <end position="315"/>
    </location>
</feature>
<feature type="transmembrane region" description="Helical" evidence="2">
    <location>
        <begin position="357"/>
        <end position="386"/>
    </location>
</feature>
<sequence>MIDFAALAQACSLLLSDWWPWIVVPPGLLIGLVFGAIPGLSAPIAMAVFLPLTMGMEFLPAIMFLTSVFTGGGFGGAVPAVLMNVPGTSAAVATTFDGYPMARQGHHSRALGLALAASCFGAALGYVLLLLLVDPIAEAVLLLGPLEMFAIAAWGLTLIAVLNEGSFAKGLLAGILGVVIGMIGMSARGDMRGTLGMLALIDGIPRIPALIGFFAASEMFRLMRNDFLVADAAHRRPQFGAILRGLREAFAYPGTLLRGSLIGVGIGAIPGVGAAVANLLSYAETKRRAPDPARYGRGEPRGVVASESANSSSEGGSMATLLALGIPGGSATAVMLGAFAMHNVTGGPRFITENKDIVYAIILGNLAQVVLLLGIGTVFLFGAAALVRIPVRFLVPSVLVLALLGCYSITGTMVGPITMVACAGLGYWMRQNGYPVAAVVIGLLLGPAAEAELLRSIQLSGGDPAFILTRPIAMVILLLLAASLLYPLLRRRGSRAGAPPAARRDEARSESA</sequence>
<proteinExistence type="predicted"/>
<feature type="transmembrane region" description="Helical" evidence="2">
    <location>
        <begin position="140"/>
        <end position="161"/>
    </location>
</feature>
<reference evidence="4 5" key="1">
    <citation type="submission" date="2019-03" db="EMBL/GenBank/DDBJ databases">
        <title>Roseomonas sp. a novel Roseomonas species isolated from Sea whip Gorgonian.</title>
        <authorList>
            <person name="Li F."/>
            <person name="Pan X."/>
            <person name="Huang S."/>
            <person name="Li Z."/>
            <person name="Meng B."/>
        </authorList>
    </citation>
    <scope>NUCLEOTIDE SEQUENCE [LARGE SCALE GENOMIC DNA]</scope>
    <source>
        <strain evidence="4 5">M0104</strain>
    </source>
</reference>
<feature type="region of interest" description="Disordered" evidence="1">
    <location>
        <begin position="290"/>
        <end position="315"/>
    </location>
</feature>
<evidence type="ECO:0000313" key="4">
    <source>
        <dbReference type="EMBL" id="MXP64271.1"/>
    </source>
</evidence>
<dbReference type="InterPro" id="IPR002823">
    <property type="entry name" value="DUF112_TM"/>
</dbReference>